<evidence type="ECO:0000259" key="4">
    <source>
        <dbReference type="PROSITE" id="PS51666"/>
    </source>
</evidence>
<dbReference type="GO" id="GO:0005634">
    <property type="term" value="C:nucleus"/>
    <property type="evidence" value="ECO:0007669"/>
    <property type="project" value="UniProtKB-SubCell"/>
</dbReference>
<evidence type="ECO:0000256" key="1">
    <source>
        <dbReference type="ARBA" id="ARBA00004123"/>
    </source>
</evidence>
<sequence length="84" mass="8398">MGMGLPGGGYPAAAAAARGAAVFTAAQWAELEQQALIYKYLMAGVQVPPDLLLPVRPGAHSAAAFSFASPAATLAVLPPPPPVT</sequence>
<comment type="domain">
    <text evidence="3">The QLQ domain and WRC domain may be involved in protein-protein interaction and DNA-binding, respectively.</text>
</comment>
<gene>
    <name evidence="5" type="ORF">HU200_005462</name>
</gene>
<comment type="subcellular location">
    <subcellularLocation>
        <location evidence="1 3">Nucleus</location>
    </subcellularLocation>
</comment>
<dbReference type="GO" id="GO:0032502">
    <property type="term" value="P:developmental process"/>
    <property type="evidence" value="ECO:0007669"/>
    <property type="project" value="InterPro"/>
</dbReference>
<protein>
    <recommendedName>
        <fullName evidence="3">Growth-regulating factor</fullName>
    </recommendedName>
</protein>
<dbReference type="InterPro" id="IPR014978">
    <property type="entry name" value="Gln-Leu-Gln_QLQ"/>
</dbReference>
<dbReference type="InterPro" id="IPR031137">
    <property type="entry name" value="GRF"/>
</dbReference>
<dbReference type="GO" id="GO:0006355">
    <property type="term" value="P:regulation of DNA-templated transcription"/>
    <property type="evidence" value="ECO:0007669"/>
    <property type="project" value="InterPro"/>
</dbReference>
<keyword evidence="2 3" id="KW-0539">Nucleus</keyword>
<name>A0A835FR02_9POAL</name>
<keyword evidence="3" id="KW-0010">Activator</keyword>
<comment type="caution">
    <text evidence="5">The sequence shown here is derived from an EMBL/GenBank/DDBJ whole genome shotgun (WGS) entry which is preliminary data.</text>
</comment>
<evidence type="ECO:0000313" key="5">
    <source>
        <dbReference type="EMBL" id="KAF8772721.1"/>
    </source>
</evidence>
<dbReference type="Proteomes" id="UP000636709">
    <property type="component" value="Unassembled WGS sequence"/>
</dbReference>
<accession>A0A835FR02</accession>
<evidence type="ECO:0000256" key="3">
    <source>
        <dbReference type="RuleBase" id="RU367127"/>
    </source>
</evidence>
<feature type="domain" description="QLQ" evidence="4">
    <location>
        <begin position="22"/>
        <end position="57"/>
    </location>
</feature>
<organism evidence="5 6">
    <name type="scientific">Digitaria exilis</name>
    <dbReference type="NCBI Taxonomy" id="1010633"/>
    <lineage>
        <taxon>Eukaryota</taxon>
        <taxon>Viridiplantae</taxon>
        <taxon>Streptophyta</taxon>
        <taxon>Embryophyta</taxon>
        <taxon>Tracheophyta</taxon>
        <taxon>Spermatophyta</taxon>
        <taxon>Magnoliopsida</taxon>
        <taxon>Liliopsida</taxon>
        <taxon>Poales</taxon>
        <taxon>Poaceae</taxon>
        <taxon>PACMAD clade</taxon>
        <taxon>Panicoideae</taxon>
        <taxon>Panicodae</taxon>
        <taxon>Paniceae</taxon>
        <taxon>Anthephorinae</taxon>
        <taxon>Digitaria</taxon>
    </lineage>
</organism>
<dbReference type="PANTHER" id="PTHR31602">
    <property type="entry name" value="GROWTH-REGULATING FACTOR 5"/>
    <property type="match status" value="1"/>
</dbReference>
<reference evidence="5" key="1">
    <citation type="submission" date="2020-07" db="EMBL/GenBank/DDBJ databases">
        <title>Genome sequence and genetic diversity analysis of an under-domesticated orphan crop, white fonio (Digitaria exilis).</title>
        <authorList>
            <person name="Bennetzen J.L."/>
            <person name="Chen S."/>
            <person name="Ma X."/>
            <person name="Wang X."/>
            <person name="Yssel A.E.J."/>
            <person name="Chaluvadi S.R."/>
            <person name="Johnson M."/>
            <person name="Gangashetty P."/>
            <person name="Hamidou F."/>
            <person name="Sanogo M.D."/>
            <person name="Zwaenepoel A."/>
            <person name="Wallace J."/>
            <person name="Van De Peer Y."/>
            <person name="Van Deynze A."/>
        </authorList>
    </citation>
    <scope>NUCLEOTIDE SEQUENCE</scope>
    <source>
        <tissue evidence="5">Leaves</tissue>
    </source>
</reference>
<evidence type="ECO:0000256" key="2">
    <source>
        <dbReference type="ARBA" id="ARBA00023242"/>
    </source>
</evidence>
<keyword evidence="3" id="KW-0805">Transcription regulation</keyword>
<dbReference type="PROSITE" id="PS51666">
    <property type="entry name" value="QLQ"/>
    <property type="match status" value="1"/>
</dbReference>
<comment type="function">
    <text evidence="3">Transcription activator.</text>
</comment>
<keyword evidence="6" id="KW-1185">Reference proteome</keyword>
<proteinExistence type="inferred from homology"/>
<evidence type="ECO:0000313" key="6">
    <source>
        <dbReference type="Proteomes" id="UP000636709"/>
    </source>
</evidence>
<dbReference type="PANTHER" id="PTHR31602:SF8">
    <property type="entry name" value="GROWTH-REGULATING FACTOR 5"/>
    <property type="match status" value="1"/>
</dbReference>
<comment type="similarity">
    <text evidence="3">Belongs to the GRF family.</text>
</comment>
<keyword evidence="3" id="KW-0804">Transcription</keyword>
<dbReference type="GO" id="GO:0005524">
    <property type="term" value="F:ATP binding"/>
    <property type="evidence" value="ECO:0007669"/>
    <property type="project" value="UniProtKB-UniRule"/>
</dbReference>
<dbReference type="AlphaFoldDB" id="A0A835FR02"/>
<dbReference type="EMBL" id="JACEFO010000373">
    <property type="protein sequence ID" value="KAF8772721.1"/>
    <property type="molecule type" value="Genomic_DNA"/>
</dbReference>
<dbReference type="Pfam" id="PF08880">
    <property type="entry name" value="QLQ"/>
    <property type="match status" value="1"/>
</dbReference>
<dbReference type="SMART" id="SM00951">
    <property type="entry name" value="QLQ"/>
    <property type="match status" value="1"/>
</dbReference>
<dbReference type="GO" id="GO:0006351">
    <property type="term" value="P:DNA-templated transcription"/>
    <property type="evidence" value="ECO:0007669"/>
    <property type="project" value="UniProtKB-UniRule"/>
</dbReference>